<name>A0ABU7BLU0_9TELE</name>
<protein>
    <submittedName>
        <fullName evidence="3">Uncharacterized protein</fullName>
    </submittedName>
</protein>
<keyword evidence="2" id="KW-0732">Signal</keyword>
<keyword evidence="4" id="KW-1185">Reference proteome</keyword>
<evidence type="ECO:0000256" key="2">
    <source>
        <dbReference type="SAM" id="SignalP"/>
    </source>
</evidence>
<feature type="chain" id="PRO_5045254709" evidence="2">
    <location>
        <begin position="30"/>
        <end position="123"/>
    </location>
</feature>
<evidence type="ECO:0000256" key="1">
    <source>
        <dbReference type="SAM" id="MobiDB-lite"/>
    </source>
</evidence>
<feature type="signal peptide" evidence="2">
    <location>
        <begin position="1"/>
        <end position="29"/>
    </location>
</feature>
<comment type="caution">
    <text evidence="3">The sequence shown here is derived from an EMBL/GenBank/DDBJ whole genome shotgun (WGS) entry which is preliminary data.</text>
</comment>
<accession>A0ABU7BLU0</accession>
<proteinExistence type="predicted"/>
<dbReference type="Proteomes" id="UP001345963">
    <property type="component" value="Unassembled WGS sequence"/>
</dbReference>
<sequence>MAGNACPPSPAEPWCALWWLRLLFKPSGGSYTHTHTRTDTHSLLVSPAHPPPAFTPQTAGQQENTHTHTTEQTDAVTLEMQAKRCRGEKFSLKLENSLFISAFGLQEEFCLFVRDFFFFLLSL</sequence>
<reference evidence="3 4" key="1">
    <citation type="submission" date="2021-07" db="EMBL/GenBank/DDBJ databases">
        <authorList>
            <person name="Palmer J.M."/>
        </authorList>
    </citation>
    <scope>NUCLEOTIDE SEQUENCE [LARGE SCALE GENOMIC DNA]</scope>
    <source>
        <strain evidence="3 4">AT_MEX2019</strain>
        <tissue evidence="3">Muscle</tissue>
    </source>
</reference>
<gene>
    <name evidence="3" type="ORF">ATANTOWER_031217</name>
</gene>
<evidence type="ECO:0000313" key="4">
    <source>
        <dbReference type="Proteomes" id="UP001345963"/>
    </source>
</evidence>
<evidence type="ECO:0000313" key="3">
    <source>
        <dbReference type="EMBL" id="MED6250575.1"/>
    </source>
</evidence>
<organism evidence="3 4">
    <name type="scientific">Ataeniobius toweri</name>
    <dbReference type="NCBI Taxonomy" id="208326"/>
    <lineage>
        <taxon>Eukaryota</taxon>
        <taxon>Metazoa</taxon>
        <taxon>Chordata</taxon>
        <taxon>Craniata</taxon>
        <taxon>Vertebrata</taxon>
        <taxon>Euteleostomi</taxon>
        <taxon>Actinopterygii</taxon>
        <taxon>Neopterygii</taxon>
        <taxon>Teleostei</taxon>
        <taxon>Neoteleostei</taxon>
        <taxon>Acanthomorphata</taxon>
        <taxon>Ovalentaria</taxon>
        <taxon>Atherinomorphae</taxon>
        <taxon>Cyprinodontiformes</taxon>
        <taxon>Goodeidae</taxon>
        <taxon>Ataeniobius</taxon>
    </lineage>
</organism>
<feature type="region of interest" description="Disordered" evidence="1">
    <location>
        <begin position="46"/>
        <end position="72"/>
    </location>
</feature>
<dbReference type="EMBL" id="JAHUTI010059095">
    <property type="protein sequence ID" value="MED6250575.1"/>
    <property type="molecule type" value="Genomic_DNA"/>
</dbReference>